<dbReference type="PANTHER" id="PTHR42776:SF27">
    <property type="entry name" value="DIPEPTIDYL PEPTIDASE FAMILY MEMBER 6"/>
    <property type="match status" value="1"/>
</dbReference>
<protein>
    <submittedName>
        <fullName evidence="3">S9 family peptidase</fullName>
    </submittedName>
</protein>
<feature type="domain" description="Peptidase S9 prolyl oligopeptidase catalytic" evidence="2">
    <location>
        <begin position="663"/>
        <end position="841"/>
    </location>
</feature>
<keyword evidence="4" id="KW-1185">Reference proteome</keyword>
<dbReference type="RefSeq" id="WP_168860978.1">
    <property type="nucleotide sequence ID" value="NZ_CP051204.2"/>
</dbReference>
<name>A0ABX6LG17_9BACT</name>
<dbReference type="SUPFAM" id="SSF53474">
    <property type="entry name" value="alpha/beta-Hydrolases"/>
    <property type="match status" value="1"/>
</dbReference>
<proteinExistence type="predicted"/>
<evidence type="ECO:0000259" key="2">
    <source>
        <dbReference type="Pfam" id="PF00326"/>
    </source>
</evidence>
<organism evidence="3 4">
    <name type="scientific">Chitinophaga oryzae</name>
    <dbReference type="NCBI Taxonomy" id="2725414"/>
    <lineage>
        <taxon>Bacteria</taxon>
        <taxon>Pseudomonadati</taxon>
        <taxon>Bacteroidota</taxon>
        <taxon>Chitinophagia</taxon>
        <taxon>Chitinophagales</taxon>
        <taxon>Chitinophagaceae</taxon>
        <taxon>Chitinophaga</taxon>
    </lineage>
</organism>
<evidence type="ECO:0000313" key="4">
    <source>
        <dbReference type="Proteomes" id="UP000503144"/>
    </source>
</evidence>
<evidence type="ECO:0000256" key="1">
    <source>
        <dbReference type="ARBA" id="ARBA00022801"/>
    </source>
</evidence>
<gene>
    <name evidence="3" type="ORF">HF324_14895</name>
</gene>
<dbReference type="Pfam" id="PF00326">
    <property type="entry name" value="Peptidase_S9"/>
    <property type="match status" value="1"/>
</dbReference>
<dbReference type="InterPro" id="IPR029058">
    <property type="entry name" value="AB_hydrolase_fold"/>
</dbReference>
<dbReference type="EMBL" id="CP051204">
    <property type="protein sequence ID" value="QJB39079.1"/>
    <property type="molecule type" value="Genomic_DNA"/>
</dbReference>
<dbReference type="SUPFAM" id="SSF82171">
    <property type="entry name" value="DPP6 N-terminal domain-like"/>
    <property type="match status" value="1"/>
</dbReference>
<keyword evidence="1" id="KW-0378">Hydrolase</keyword>
<dbReference type="InterPro" id="IPR001375">
    <property type="entry name" value="Peptidase_S9_cat"/>
</dbReference>
<accession>A0ABX6LG17</accession>
<dbReference type="Proteomes" id="UP000503144">
    <property type="component" value="Chromosome"/>
</dbReference>
<evidence type="ECO:0000313" key="3">
    <source>
        <dbReference type="EMBL" id="QJB39079.1"/>
    </source>
</evidence>
<reference evidence="3" key="1">
    <citation type="submission" date="2020-09" db="EMBL/GenBank/DDBJ databases">
        <authorList>
            <person name="Kittiwongwattana C."/>
        </authorList>
    </citation>
    <scope>NUCLEOTIDE SEQUENCE</scope>
    <source>
        <strain evidence="3">1303</strain>
    </source>
</reference>
<dbReference type="PANTHER" id="PTHR42776">
    <property type="entry name" value="SERINE PEPTIDASE S9 FAMILY MEMBER"/>
    <property type="match status" value="1"/>
</dbReference>
<dbReference type="Gene3D" id="3.40.50.1820">
    <property type="entry name" value="alpha/beta hydrolase"/>
    <property type="match status" value="1"/>
</dbReference>
<sequence>MNRSYAQKKPLGLDDYASWVTVGGAVISGDGKFVSYAVVNKPKEGAMTIVLKSLDTLFQMEFENVSPGNCTFSPNNRYFLCMEPGKNLSIVSLDSYNVEIIPGVQGFKVVKGKNSSLLVYQNVNADVKQLSVRELENGRRLSYSNVYDYWMSDVGGFIVLKRKTDSATYTLTECNLNDFKEHEIYRGAEPINPVWDSDGNQLVFCVNMNGGENSVATSLWYFNRKRTTQAVRKYPKMKVNSGYYLKNLSIFSGEGNFVYCRLVKKKEEKKMNEVSIMTYLDSNLKSTDSDLKEPMLAVWNLRKDSLLQIQVEGDMPIYPRLERTKQLVFSASAYKGEWNWNEKAILNCSLVNIEDGTKINLTGSGDRNGESYTLSPSGKWVVYFDADLGCYFSINTITGIKRNITKNISTTWTTYDRDDLPVARYLNIGLGGFSKDERFVYLYSQYDIYVVDLTANRSPVNLTDQYGVKNNIVFRFAFPPDKWNGKEIILTAFNRLTKEDGFFKVEENVPNSLQKLVMQQAVFSGPEESKYFLRSMPIKAEGANRFVVQKMTATTSSNLFSTKDFVSFEQLSSECPEEKFNWLTSELITFKTLDGKNTQGILYKPQDFDSSRKYPVIIYSYEKITECLNMYLTPDLCAGPLNIPYFVSNGFLVFTPDIHFVVGQPGRSAFNTIVAAANLLGKLDFVDSSKIGLQGHSFGGFHTNYIITHTKQFAAACSAAGFTNFVSAYGSIIGDGYSRQGQYELYRDRIGKSLWEGVDLYLENSPVLRLDKISTPLLMMHNAEDSDVPVSQGIEFFTGLRRLGKVVYLLQYKGEGHSVFGVAARDYSQRMMDFFSYYLKGEKLPHWMISQPAKIINFNPYHFNR</sequence>